<dbReference type="EMBL" id="JAWWNJ010000096">
    <property type="protein sequence ID" value="KAK6996782.1"/>
    <property type="molecule type" value="Genomic_DNA"/>
</dbReference>
<feature type="domain" description="Methyltransferase type 11" evidence="2">
    <location>
        <begin position="20"/>
        <end position="71"/>
    </location>
</feature>
<dbReference type="PANTHER" id="PTHR44068:SF11">
    <property type="entry name" value="GERANYL DIPHOSPHATE 2-C-METHYLTRANSFERASE"/>
    <property type="match status" value="1"/>
</dbReference>
<gene>
    <name evidence="3" type="ORF">R3P38DRAFT_1959639</name>
</gene>
<dbReference type="Gene3D" id="3.40.50.150">
    <property type="entry name" value="Vaccinia Virus protein VP39"/>
    <property type="match status" value="1"/>
</dbReference>
<dbReference type="PANTHER" id="PTHR44068">
    <property type="entry name" value="ZGC:194242"/>
    <property type="match status" value="1"/>
</dbReference>
<reference evidence="3 4" key="1">
    <citation type="journal article" date="2024" name="J Genomics">
        <title>Draft genome sequencing and assembly of Favolaschia claudopus CIRM-BRFM 2984 isolated from oak limbs.</title>
        <authorList>
            <person name="Navarro D."/>
            <person name="Drula E."/>
            <person name="Chaduli D."/>
            <person name="Cazenave R."/>
            <person name="Ahrendt S."/>
            <person name="Wang J."/>
            <person name="Lipzen A."/>
            <person name="Daum C."/>
            <person name="Barry K."/>
            <person name="Grigoriev I.V."/>
            <person name="Favel A."/>
            <person name="Rosso M.N."/>
            <person name="Martin F."/>
        </authorList>
    </citation>
    <scope>NUCLEOTIDE SEQUENCE [LARGE SCALE GENOMIC DNA]</scope>
    <source>
        <strain evidence="3 4">CIRM-BRFM 2984</strain>
    </source>
</reference>
<dbReference type="InterPro" id="IPR050447">
    <property type="entry name" value="Erg6_SMT_methyltransf"/>
</dbReference>
<dbReference type="SUPFAM" id="SSF53335">
    <property type="entry name" value="S-adenosyl-L-methionine-dependent methyltransferases"/>
    <property type="match status" value="1"/>
</dbReference>
<dbReference type="InterPro" id="IPR013216">
    <property type="entry name" value="Methyltransf_11"/>
</dbReference>
<dbReference type="GO" id="GO:0008757">
    <property type="term" value="F:S-adenosylmethionine-dependent methyltransferase activity"/>
    <property type="evidence" value="ECO:0007669"/>
    <property type="project" value="InterPro"/>
</dbReference>
<dbReference type="AlphaFoldDB" id="A0AAW0A136"/>
<proteinExistence type="predicted"/>
<accession>A0AAW0A136</accession>
<evidence type="ECO:0000313" key="4">
    <source>
        <dbReference type="Proteomes" id="UP001362999"/>
    </source>
</evidence>
<dbReference type="Pfam" id="PF08241">
    <property type="entry name" value="Methyltransf_11"/>
    <property type="match status" value="1"/>
</dbReference>
<dbReference type="InterPro" id="IPR029063">
    <property type="entry name" value="SAM-dependent_MTases_sf"/>
</dbReference>
<sequence>MQMKSSRESMFVNPRSSFTVIVRIADIHRLDVRFGPASFDAIYSLEALKTASSFDQIFVSLGHLLKPGGVLGIYEWCWTEIMNSLDADHCRLAYLLEEQTHIGHRMVSQRSSEGAVESIHNSGLFRAVYTEDLANRHSALPWYTPLDLAIGSASTPWTSESVGEGIFGDLTRNAAVVISQAGHMKLFSPMFLIVAERL</sequence>
<name>A0AAW0A136_9AGAR</name>
<protein>
    <recommendedName>
        <fullName evidence="2">Methyltransferase type 11 domain-containing protein</fullName>
    </recommendedName>
</protein>
<evidence type="ECO:0000313" key="3">
    <source>
        <dbReference type="EMBL" id="KAK6996782.1"/>
    </source>
</evidence>
<keyword evidence="4" id="KW-1185">Reference proteome</keyword>
<keyword evidence="1" id="KW-0808">Transferase</keyword>
<dbReference type="Proteomes" id="UP001362999">
    <property type="component" value="Unassembled WGS sequence"/>
</dbReference>
<comment type="caution">
    <text evidence="3">The sequence shown here is derived from an EMBL/GenBank/DDBJ whole genome shotgun (WGS) entry which is preliminary data.</text>
</comment>
<evidence type="ECO:0000256" key="1">
    <source>
        <dbReference type="ARBA" id="ARBA00022679"/>
    </source>
</evidence>
<organism evidence="3 4">
    <name type="scientific">Favolaschia claudopus</name>
    <dbReference type="NCBI Taxonomy" id="2862362"/>
    <lineage>
        <taxon>Eukaryota</taxon>
        <taxon>Fungi</taxon>
        <taxon>Dikarya</taxon>
        <taxon>Basidiomycota</taxon>
        <taxon>Agaricomycotina</taxon>
        <taxon>Agaricomycetes</taxon>
        <taxon>Agaricomycetidae</taxon>
        <taxon>Agaricales</taxon>
        <taxon>Marasmiineae</taxon>
        <taxon>Mycenaceae</taxon>
        <taxon>Favolaschia</taxon>
    </lineage>
</organism>
<evidence type="ECO:0000259" key="2">
    <source>
        <dbReference type="Pfam" id="PF08241"/>
    </source>
</evidence>